<evidence type="ECO:0000259" key="2">
    <source>
        <dbReference type="Pfam" id="PF00534"/>
    </source>
</evidence>
<gene>
    <name evidence="4" type="ORF">HWI92_18535</name>
</gene>
<evidence type="ECO:0000259" key="3">
    <source>
        <dbReference type="Pfam" id="PF13579"/>
    </source>
</evidence>
<evidence type="ECO:0000313" key="5">
    <source>
        <dbReference type="Proteomes" id="UP000612680"/>
    </source>
</evidence>
<keyword evidence="5" id="KW-1185">Reference proteome</keyword>
<reference evidence="4 5" key="1">
    <citation type="submission" date="2020-06" db="EMBL/GenBank/DDBJ databases">
        <title>Dyadobacter sandarakinus sp. nov., isolated from the soil of the Arctic Yellow River Station.</title>
        <authorList>
            <person name="Zhang Y."/>
            <person name="Peng F."/>
        </authorList>
    </citation>
    <scope>NUCLEOTIDE SEQUENCE [LARGE SCALE GENOMIC DNA]</scope>
    <source>
        <strain evidence="4 5">Q3-56</strain>
    </source>
</reference>
<dbReference type="PANTHER" id="PTHR46401">
    <property type="entry name" value="GLYCOSYLTRANSFERASE WBBK-RELATED"/>
    <property type="match status" value="1"/>
</dbReference>
<dbReference type="SUPFAM" id="SSF53756">
    <property type="entry name" value="UDP-Glycosyltransferase/glycogen phosphorylase"/>
    <property type="match status" value="1"/>
</dbReference>
<dbReference type="EMBL" id="CP056775">
    <property type="protein sequence ID" value="QRR02769.1"/>
    <property type="molecule type" value="Genomic_DNA"/>
</dbReference>
<dbReference type="Gene3D" id="3.40.50.2000">
    <property type="entry name" value="Glycogen Phosphorylase B"/>
    <property type="match status" value="2"/>
</dbReference>
<dbReference type="RefSeq" id="WP_204658044.1">
    <property type="nucleotide sequence ID" value="NZ_CP056775.1"/>
</dbReference>
<organism evidence="4 5">
    <name type="scientific">Dyadobacter sandarakinus</name>
    <dbReference type="NCBI Taxonomy" id="2747268"/>
    <lineage>
        <taxon>Bacteria</taxon>
        <taxon>Pseudomonadati</taxon>
        <taxon>Bacteroidota</taxon>
        <taxon>Cytophagia</taxon>
        <taxon>Cytophagales</taxon>
        <taxon>Spirosomataceae</taxon>
        <taxon>Dyadobacter</taxon>
    </lineage>
</organism>
<feature type="domain" description="Glycosyltransferase subfamily 4-like N-terminal" evidence="3">
    <location>
        <begin position="16"/>
        <end position="198"/>
    </location>
</feature>
<dbReference type="Proteomes" id="UP000612680">
    <property type="component" value="Chromosome"/>
</dbReference>
<sequence>MHILLIHQYFLQDGEGGGPRWNEMGRLWVQAGHQLTVITGDLHYMQESSARSECEHQYVNSDGIHVVCCGATAFWDKGFFGRLLGFFTFVGTSMHALRQLPDQFDLVLATSPPLSVALPGLAFCFLKKLPLVFEIRDLWPESAIAMGVVKNPLLIRLACMLEKYVLKKAALINVLTPAFRLNLIGKGISPEKIICVPNAADFGLADQVAETFNREQFRAQHGFCGRFVIVYAGAHGPANQLVQLADAAALLQHTSVLFVLIGDGRQKAALVNYCRDHCIANMVFLPPMSRPKVFRYILAANMGVAALAKKEIFKTIYSNKTFDYFSCKKPVLMIIDGISRQLAEEAGAGIYAEPEHAADIADKVRFCMQNPALLVQMGENGYDFARQHYNRTRLAETYLEHLENVVSSNEPKVRAGGFLNR</sequence>
<name>A0ABX7I9J1_9BACT</name>
<dbReference type="PANTHER" id="PTHR46401:SF2">
    <property type="entry name" value="GLYCOSYLTRANSFERASE WBBK-RELATED"/>
    <property type="match status" value="1"/>
</dbReference>
<proteinExistence type="predicted"/>
<keyword evidence="1" id="KW-0808">Transferase</keyword>
<dbReference type="Pfam" id="PF00534">
    <property type="entry name" value="Glycos_transf_1"/>
    <property type="match status" value="1"/>
</dbReference>
<accession>A0ABX7I9J1</accession>
<dbReference type="InterPro" id="IPR001296">
    <property type="entry name" value="Glyco_trans_1"/>
</dbReference>
<evidence type="ECO:0000256" key="1">
    <source>
        <dbReference type="ARBA" id="ARBA00022679"/>
    </source>
</evidence>
<feature type="domain" description="Glycosyl transferase family 1" evidence="2">
    <location>
        <begin position="214"/>
        <end position="383"/>
    </location>
</feature>
<evidence type="ECO:0000313" key="4">
    <source>
        <dbReference type="EMBL" id="QRR02769.1"/>
    </source>
</evidence>
<dbReference type="InterPro" id="IPR028098">
    <property type="entry name" value="Glyco_trans_4-like_N"/>
</dbReference>
<dbReference type="CDD" id="cd03794">
    <property type="entry name" value="GT4_WbuB-like"/>
    <property type="match status" value="1"/>
</dbReference>
<protein>
    <submittedName>
        <fullName evidence="4">Glycosyltransferase family 4 protein</fullName>
    </submittedName>
</protein>
<dbReference type="Pfam" id="PF13579">
    <property type="entry name" value="Glyco_trans_4_4"/>
    <property type="match status" value="1"/>
</dbReference>